<protein>
    <submittedName>
        <fullName evidence="1">Uncharacterized protein</fullName>
    </submittedName>
</protein>
<dbReference type="Proteomes" id="UP000324176">
    <property type="component" value="Unassembled WGS sequence"/>
</dbReference>
<sequence length="68" mass="7194">MKPSLGLHPSVLLPESFTVEFCPRAPSVAELTVSSALSRLPVASSFLVNAVFITIPERFRGGYAFGGA</sequence>
<evidence type="ECO:0000313" key="4">
    <source>
        <dbReference type="Proteomes" id="UP000324176"/>
    </source>
</evidence>
<dbReference type="EMBL" id="FNNH01000003">
    <property type="protein sequence ID" value="SDW10113.1"/>
    <property type="molecule type" value="Genomic_DNA"/>
</dbReference>
<reference evidence="2 4" key="2">
    <citation type="submission" date="2019-07" db="EMBL/GenBank/DDBJ databases">
        <title>Active sludge and wastewater microbial communities from Klosterneuburg, Austria.</title>
        <authorList>
            <person name="Wagner M."/>
        </authorList>
    </citation>
    <scope>NUCLEOTIDE SEQUENCE [LARGE SCALE GENOMIC DNA]</scope>
    <source>
        <strain evidence="2 4">Nm2</strain>
    </source>
</reference>
<evidence type="ECO:0000313" key="2">
    <source>
        <dbReference type="EMBL" id="TYP94336.1"/>
    </source>
</evidence>
<organism evidence="1 3">
    <name type="scientific">Nitrosomonas communis</name>
    <dbReference type="NCBI Taxonomy" id="44574"/>
    <lineage>
        <taxon>Bacteria</taxon>
        <taxon>Pseudomonadati</taxon>
        <taxon>Pseudomonadota</taxon>
        <taxon>Betaproteobacteria</taxon>
        <taxon>Nitrosomonadales</taxon>
        <taxon>Nitrosomonadaceae</taxon>
        <taxon>Nitrosomonas</taxon>
    </lineage>
</organism>
<dbReference type="AlphaFoldDB" id="A0A1H2QSE0"/>
<dbReference type="EMBL" id="VNHT01000002">
    <property type="protein sequence ID" value="TYP94336.1"/>
    <property type="molecule type" value="Genomic_DNA"/>
</dbReference>
<evidence type="ECO:0000313" key="3">
    <source>
        <dbReference type="Proteomes" id="UP000183454"/>
    </source>
</evidence>
<evidence type="ECO:0000313" key="1">
    <source>
        <dbReference type="EMBL" id="SDW10113.1"/>
    </source>
</evidence>
<dbReference type="Proteomes" id="UP000183454">
    <property type="component" value="Unassembled WGS sequence"/>
</dbReference>
<name>A0A1H2QSE0_9PROT</name>
<reference evidence="1 3" key="1">
    <citation type="submission" date="2016-10" db="EMBL/GenBank/DDBJ databases">
        <authorList>
            <person name="de Groot N.N."/>
        </authorList>
    </citation>
    <scope>NUCLEOTIDE SEQUENCE [LARGE SCALE GENOMIC DNA]</scope>
    <source>
        <strain evidence="1 3">Nm110</strain>
    </source>
</reference>
<accession>A0A1H2QSE0</accession>
<gene>
    <name evidence="2" type="ORF">BCL69_1002106</name>
    <name evidence="1" type="ORF">SAMN05421882_10037</name>
</gene>
<proteinExistence type="predicted"/>